<dbReference type="OMA" id="PSNCFST"/>
<organism evidence="10 11">
    <name type="scientific">Plasmodium gallinaceum</name>
    <dbReference type="NCBI Taxonomy" id="5849"/>
    <lineage>
        <taxon>Eukaryota</taxon>
        <taxon>Sar</taxon>
        <taxon>Alveolata</taxon>
        <taxon>Apicomplexa</taxon>
        <taxon>Aconoidasida</taxon>
        <taxon>Haemosporida</taxon>
        <taxon>Plasmodiidae</taxon>
        <taxon>Plasmodium</taxon>
        <taxon>Plasmodium (Haemamoeba)</taxon>
    </lineage>
</organism>
<feature type="domain" description="6-Cys" evidence="9">
    <location>
        <begin position="171"/>
        <end position="313"/>
    </location>
</feature>
<comment type="subcellular location">
    <subcellularLocation>
        <location evidence="1">Cell membrane</location>
    </subcellularLocation>
    <subcellularLocation>
        <location evidence="2">Cell surface</location>
    </subcellularLocation>
</comment>
<evidence type="ECO:0000313" key="10">
    <source>
        <dbReference type="EMBL" id="CRG98115.1"/>
    </source>
</evidence>
<evidence type="ECO:0000256" key="3">
    <source>
        <dbReference type="ARBA" id="ARBA00022475"/>
    </source>
</evidence>
<dbReference type="GeneID" id="39729075"/>
<evidence type="ECO:0000256" key="7">
    <source>
        <dbReference type="ARBA" id="ARBA00023157"/>
    </source>
</evidence>
<comment type="caution">
    <text evidence="10">The sequence shown here is derived from an EMBL/GenBank/DDBJ whole genome shotgun (WGS) entry which is preliminary data.</text>
</comment>
<dbReference type="GO" id="GO:0009986">
    <property type="term" value="C:cell surface"/>
    <property type="evidence" value="ECO:0007669"/>
    <property type="project" value="UniProtKB-SubCell"/>
</dbReference>
<dbReference type="GO" id="GO:0005886">
    <property type="term" value="C:plasma membrane"/>
    <property type="evidence" value="ECO:0007669"/>
    <property type="project" value="UniProtKB-SubCell"/>
</dbReference>
<name>A0A1J1H0M4_PLAGA</name>
<keyword evidence="4" id="KW-0732">Signal</keyword>
<dbReference type="PROSITE" id="PS51701">
    <property type="entry name" value="6_CYS"/>
    <property type="match status" value="2"/>
</dbReference>
<gene>
    <name evidence="10" type="primary">P36</name>
    <name evidence="10" type="ORF">PGAL8A_00055000</name>
</gene>
<keyword evidence="7" id="KW-1015">Disulfide bond</keyword>
<dbReference type="Proteomes" id="UP000220797">
    <property type="component" value="Unassembled WGS sequence"/>
</dbReference>
<evidence type="ECO:0000256" key="6">
    <source>
        <dbReference type="ARBA" id="ARBA00023136"/>
    </source>
</evidence>
<evidence type="ECO:0000259" key="9">
    <source>
        <dbReference type="PROSITE" id="PS51701"/>
    </source>
</evidence>
<dbReference type="InterPro" id="IPR038160">
    <property type="entry name" value="6_CYS_dom_sf"/>
</dbReference>
<dbReference type="Pfam" id="PF07422">
    <property type="entry name" value="s48_45"/>
    <property type="match status" value="2"/>
</dbReference>
<dbReference type="InterPro" id="IPR010884">
    <property type="entry name" value="6_CYS_dom"/>
</dbReference>
<accession>A0A1J1H0M4</accession>
<reference evidence="10" key="1">
    <citation type="submission" date="2015-04" db="EMBL/GenBank/DDBJ databases">
        <authorList>
            <consortium name="Pathogen Informatics"/>
        </authorList>
    </citation>
    <scope>NUCLEOTIDE SEQUENCE [LARGE SCALE GENOMIC DNA]</scope>
    <source>
        <strain evidence="10">8A</strain>
    </source>
</reference>
<keyword evidence="3" id="KW-1003">Cell membrane</keyword>
<evidence type="ECO:0000256" key="1">
    <source>
        <dbReference type="ARBA" id="ARBA00004236"/>
    </source>
</evidence>
<sequence length="313" mass="36451">MFFFFFFYKMKKSFYFSIVVYLCFFLYNPIYMLDVKVLEVGNYYICNLKDYPTENCTVNYDYNKITKLLCPIDSVKKVGYNPSYCFKYLGVKDTLIINNREEKIYETLPGIILENVIKYGRNHLSIYAPFYVKEDVTIVCTCDHSNGDENITPYIKINLRTKNSFNNNEEYIKGCDYGNNKGKYKFLTKTMSQKENFTCEIEAAGGDVVGINCNNYNSNNFKGIQILPPTCFGTVSFSLSTLNFVTMNINNLLPDAKYFPEFSSSEKDKNFQKFSTTSYLWIPEKVPHEITFFCYCKYSYGVGVAIYNIKKSQ</sequence>
<keyword evidence="11" id="KW-1185">Reference proteome</keyword>
<evidence type="ECO:0000256" key="4">
    <source>
        <dbReference type="ARBA" id="ARBA00022729"/>
    </source>
</evidence>
<evidence type="ECO:0000256" key="5">
    <source>
        <dbReference type="ARBA" id="ARBA00022737"/>
    </source>
</evidence>
<dbReference type="SMART" id="SM00970">
    <property type="entry name" value="s48_45"/>
    <property type="match status" value="2"/>
</dbReference>
<evidence type="ECO:0000256" key="2">
    <source>
        <dbReference type="ARBA" id="ARBA00004241"/>
    </source>
</evidence>
<dbReference type="PANTHER" id="PTHR38796">
    <property type="match status" value="1"/>
</dbReference>
<dbReference type="AlphaFoldDB" id="A0A1J1H0M4"/>
<dbReference type="RefSeq" id="XP_028530912.1">
    <property type="nucleotide sequence ID" value="XM_028674573.1"/>
</dbReference>
<dbReference type="VEuPathDB" id="PlasmoDB:PGAL8A_00055000"/>
<keyword evidence="6" id="KW-0472">Membrane</keyword>
<keyword evidence="8" id="KW-0325">Glycoprotein</keyword>
<dbReference type="EMBL" id="CVMV01000143">
    <property type="protein sequence ID" value="CRG98115.1"/>
    <property type="molecule type" value="Genomic_DNA"/>
</dbReference>
<dbReference type="InterPro" id="IPR051444">
    <property type="entry name" value="Parasite_Repro/Invasion_Surf"/>
</dbReference>
<evidence type="ECO:0000313" key="11">
    <source>
        <dbReference type="Proteomes" id="UP000220797"/>
    </source>
</evidence>
<evidence type="ECO:0000256" key="8">
    <source>
        <dbReference type="ARBA" id="ARBA00023180"/>
    </source>
</evidence>
<dbReference type="Gene3D" id="2.60.40.2860">
    <property type="match status" value="2"/>
</dbReference>
<feature type="domain" description="6-Cys" evidence="9">
    <location>
        <begin position="19"/>
        <end position="162"/>
    </location>
</feature>
<protein>
    <submittedName>
        <fullName evidence="10">6-cysteine protein, putative</fullName>
    </submittedName>
</protein>
<dbReference type="OrthoDB" id="368426at2759"/>
<dbReference type="PANTHER" id="PTHR38796:SF1">
    <property type="entry name" value="ANCHORED PROTEIN, PUTATIVE (AFU_ORTHOLOGUE AFUA_4G09600)-RELATED"/>
    <property type="match status" value="1"/>
</dbReference>
<keyword evidence="5" id="KW-0677">Repeat</keyword>
<proteinExistence type="predicted"/>